<dbReference type="AlphaFoldDB" id="A0A484F290"/>
<dbReference type="EMBL" id="SNYS01000011">
    <property type="protein sequence ID" value="TDQ67612.1"/>
    <property type="molecule type" value="Genomic_DNA"/>
</dbReference>
<evidence type="ECO:0000256" key="1">
    <source>
        <dbReference type="SAM" id="Phobius"/>
    </source>
</evidence>
<name>A0A484F290_9EURY</name>
<keyword evidence="3" id="KW-1185">Reference proteome</keyword>
<comment type="caution">
    <text evidence="2">The sequence shown here is derived from an EMBL/GenBank/DDBJ whole genome shotgun (WGS) entry which is preliminary data.</text>
</comment>
<organism evidence="2 3">
    <name type="scientific">Methanimicrococcus blatticola</name>
    <dbReference type="NCBI Taxonomy" id="91560"/>
    <lineage>
        <taxon>Archaea</taxon>
        <taxon>Methanobacteriati</taxon>
        <taxon>Methanobacteriota</taxon>
        <taxon>Stenosarchaea group</taxon>
        <taxon>Methanomicrobia</taxon>
        <taxon>Methanosarcinales</taxon>
        <taxon>Methanosarcinaceae</taxon>
        <taxon>Methanimicrococcus</taxon>
    </lineage>
</organism>
<accession>A0A484F290</accession>
<protein>
    <submittedName>
        <fullName evidence="2">Uncharacterized protein</fullName>
    </submittedName>
</protein>
<evidence type="ECO:0000313" key="3">
    <source>
        <dbReference type="Proteomes" id="UP000294855"/>
    </source>
</evidence>
<feature type="transmembrane region" description="Helical" evidence="1">
    <location>
        <begin position="54"/>
        <end position="74"/>
    </location>
</feature>
<reference evidence="2 3" key="1">
    <citation type="submission" date="2019-03" db="EMBL/GenBank/DDBJ databases">
        <title>Genomic Encyclopedia of Type Strains, Phase IV (KMG-IV): sequencing the most valuable type-strain genomes for metagenomic binning, comparative biology and taxonomic classification.</title>
        <authorList>
            <person name="Goeker M."/>
        </authorList>
    </citation>
    <scope>NUCLEOTIDE SEQUENCE [LARGE SCALE GENOMIC DNA]</scope>
    <source>
        <strain evidence="2 3">DSM 13328</strain>
    </source>
</reference>
<keyword evidence="1" id="KW-0812">Transmembrane</keyword>
<dbReference type="RefSeq" id="WP_133518025.1">
    <property type="nucleotide sequence ID" value="NZ_JAHDUW010000008.1"/>
</dbReference>
<evidence type="ECO:0000313" key="2">
    <source>
        <dbReference type="EMBL" id="TDQ67612.1"/>
    </source>
</evidence>
<keyword evidence="1" id="KW-1133">Transmembrane helix</keyword>
<dbReference type="Proteomes" id="UP000294855">
    <property type="component" value="Unassembled WGS sequence"/>
</dbReference>
<keyword evidence="1" id="KW-0472">Membrane</keyword>
<feature type="transmembrane region" description="Helical" evidence="1">
    <location>
        <begin position="21"/>
        <end position="42"/>
    </location>
</feature>
<gene>
    <name evidence="2" type="ORF">C7391_1586</name>
</gene>
<proteinExistence type="predicted"/>
<sequence length="82" mass="9063">MNAEKKAKIRSKSQGKQITETVKTINIINLVIIVGGFFLMILNLSPLMTRIGQGLIFAGAFIIVLTIIFQLMMANKIRSGKL</sequence>